<keyword evidence="5" id="KW-1185">Reference proteome</keyword>
<name>A0A0C9MLZ6_9FUNG</name>
<gene>
    <name evidence="4" type="ORF">MAM1_0030c02368</name>
</gene>
<feature type="compositionally biased region" description="Polar residues" evidence="1">
    <location>
        <begin position="394"/>
        <end position="419"/>
    </location>
</feature>
<evidence type="ECO:0000256" key="1">
    <source>
        <dbReference type="SAM" id="MobiDB-lite"/>
    </source>
</evidence>
<reference evidence="4" key="1">
    <citation type="submission" date="2014-09" db="EMBL/GenBank/DDBJ databases">
        <title>Draft genome sequence of an oleaginous Mucoromycotina fungus Mucor ambiguus NBRC6742.</title>
        <authorList>
            <person name="Takeda I."/>
            <person name="Yamane N."/>
            <person name="Morita T."/>
            <person name="Tamano K."/>
            <person name="Machida M."/>
            <person name="Baker S."/>
            <person name="Koike H."/>
        </authorList>
    </citation>
    <scope>NUCLEOTIDE SEQUENCE</scope>
    <source>
        <strain evidence="4">NBRC 6742</strain>
    </source>
</reference>
<dbReference type="SUPFAM" id="SSF117281">
    <property type="entry name" value="Kelch motif"/>
    <property type="match status" value="1"/>
</dbReference>
<feature type="chain" id="PRO_5002209473" description="Kelch repeat protein" evidence="3">
    <location>
        <begin position="21"/>
        <end position="586"/>
    </location>
</feature>
<feature type="region of interest" description="Disordered" evidence="1">
    <location>
        <begin position="387"/>
        <end position="427"/>
    </location>
</feature>
<dbReference type="Proteomes" id="UP000053815">
    <property type="component" value="Unassembled WGS sequence"/>
</dbReference>
<keyword evidence="2" id="KW-0472">Membrane</keyword>
<evidence type="ECO:0000313" key="4">
    <source>
        <dbReference type="EMBL" id="GAN02918.1"/>
    </source>
</evidence>
<dbReference type="OrthoDB" id="2363417at2759"/>
<evidence type="ECO:0000256" key="2">
    <source>
        <dbReference type="SAM" id="Phobius"/>
    </source>
</evidence>
<feature type="signal peptide" evidence="3">
    <location>
        <begin position="1"/>
        <end position="20"/>
    </location>
</feature>
<dbReference type="InterPro" id="IPR015915">
    <property type="entry name" value="Kelch-typ_b-propeller"/>
</dbReference>
<feature type="transmembrane region" description="Helical" evidence="2">
    <location>
        <begin position="433"/>
        <end position="455"/>
    </location>
</feature>
<dbReference type="AlphaFoldDB" id="A0A0C9MLZ6"/>
<keyword evidence="2" id="KW-1133">Transmembrane helix</keyword>
<protein>
    <recommendedName>
        <fullName evidence="6">Kelch repeat protein</fullName>
    </recommendedName>
</protein>
<keyword evidence="2" id="KW-0812">Transmembrane</keyword>
<sequence>MIHAQLIFWVMFLFTPSIFAQIPARARSCCGLMNGKIHCYGGDMYSTTTKHTPSSSMNVLDLTNKSGTLATDLQNMWQPVSYNINNVDLTSRTDPQCVILEDGKQMLINGGYDSVRSEKLANLNIAYNVDSNRWDALPEYTEPPYGKRQIYYGAATNIPGQGVAFFGGYEEHINASWSIPANGNISVMDFGNPPTSRFVGYSQVAMFQPNNQTTPWRTLVPLQDAWLHNELSAGIISFFDPASNEVYYLGGGYRKNNPTDATYIPRPFDYMTVVNVSNSRWRKLGPTGNVPVPNRYLVQTDMFSYSVAKFQMQMVLCLVQVCPENTNTWKRHVIAAPSATVLQRSRHSAVLVNNDTLFIMWGRDSNNAGVNSILILNVSNPDNIVLSNKYVDPNSPNASQDAQGNTQTNDDGSSSSTELSGDEHTDMSTGVKAGTAVACIVALILGAAFIIWFCLRNRKKKKAIKKQQGELTAQQHIQQEHEDAIPMEVDWDRIESKYTEIPRIYTLQNHTNGINGYTGSPTTLNMETLTNTTKPTSLHVVPPDAVEPQNPHVIESGSSDVQLSLHPMNRTIKPDRVVRSNKTDLL</sequence>
<accession>A0A0C9MLZ6</accession>
<dbReference type="STRING" id="91626.A0A0C9MLZ6"/>
<keyword evidence="3" id="KW-0732">Signal</keyword>
<evidence type="ECO:0008006" key="6">
    <source>
        <dbReference type="Google" id="ProtNLM"/>
    </source>
</evidence>
<organism evidence="4">
    <name type="scientific">Mucor ambiguus</name>
    <dbReference type="NCBI Taxonomy" id="91626"/>
    <lineage>
        <taxon>Eukaryota</taxon>
        <taxon>Fungi</taxon>
        <taxon>Fungi incertae sedis</taxon>
        <taxon>Mucoromycota</taxon>
        <taxon>Mucoromycotina</taxon>
        <taxon>Mucoromycetes</taxon>
        <taxon>Mucorales</taxon>
        <taxon>Mucorineae</taxon>
        <taxon>Mucoraceae</taxon>
        <taxon>Mucor</taxon>
    </lineage>
</organism>
<proteinExistence type="predicted"/>
<dbReference type="Gene3D" id="2.120.10.80">
    <property type="entry name" value="Kelch-type beta propeller"/>
    <property type="match status" value="2"/>
</dbReference>
<dbReference type="EMBL" id="DF836319">
    <property type="protein sequence ID" value="GAN02918.1"/>
    <property type="molecule type" value="Genomic_DNA"/>
</dbReference>
<evidence type="ECO:0000256" key="3">
    <source>
        <dbReference type="SAM" id="SignalP"/>
    </source>
</evidence>
<evidence type="ECO:0000313" key="5">
    <source>
        <dbReference type="Proteomes" id="UP000053815"/>
    </source>
</evidence>